<name>A0A150G9N9_GONPE</name>
<protein>
    <submittedName>
        <fullName evidence="1">Uncharacterized protein</fullName>
    </submittedName>
</protein>
<gene>
    <name evidence="1" type="ORF">GPECTOR_42g775</name>
</gene>
<evidence type="ECO:0000313" key="2">
    <source>
        <dbReference type="Proteomes" id="UP000075714"/>
    </source>
</evidence>
<dbReference type="Proteomes" id="UP000075714">
    <property type="component" value="Unassembled WGS sequence"/>
</dbReference>
<keyword evidence="2" id="KW-1185">Reference proteome</keyword>
<organism evidence="1 2">
    <name type="scientific">Gonium pectorale</name>
    <name type="common">Green alga</name>
    <dbReference type="NCBI Taxonomy" id="33097"/>
    <lineage>
        <taxon>Eukaryota</taxon>
        <taxon>Viridiplantae</taxon>
        <taxon>Chlorophyta</taxon>
        <taxon>core chlorophytes</taxon>
        <taxon>Chlorophyceae</taxon>
        <taxon>CS clade</taxon>
        <taxon>Chlamydomonadales</taxon>
        <taxon>Volvocaceae</taxon>
        <taxon>Gonium</taxon>
    </lineage>
</organism>
<dbReference type="EMBL" id="LSYV01000043">
    <property type="protein sequence ID" value="KXZ46566.1"/>
    <property type="molecule type" value="Genomic_DNA"/>
</dbReference>
<proteinExistence type="predicted"/>
<accession>A0A150G9N9</accession>
<dbReference type="AlphaFoldDB" id="A0A150G9N9"/>
<evidence type="ECO:0000313" key="1">
    <source>
        <dbReference type="EMBL" id="KXZ46566.1"/>
    </source>
</evidence>
<reference evidence="2" key="1">
    <citation type="journal article" date="2016" name="Nat. Commun.">
        <title>The Gonium pectorale genome demonstrates co-option of cell cycle regulation during the evolution of multicellularity.</title>
        <authorList>
            <person name="Hanschen E.R."/>
            <person name="Marriage T.N."/>
            <person name="Ferris P.J."/>
            <person name="Hamaji T."/>
            <person name="Toyoda A."/>
            <person name="Fujiyama A."/>
            <person name="Neme R."/>
            <person name="Noguchi H."/>
            <person name="Minakuchi Y."/>
            <person name="Suzuki M."/>
            <person name="Kawai-Toyooka H."/>
            <person name="Smith D.R."/>
            <person name="Sparks H."/>
            <person name="Anderson J."/>
            <person name="Bakaric R."/>
            <person name="Luria V."/>
            <person name="Karger A."/>
            <person name="Kirschner M.W."/>
            <person name="Durand P.M."/>
            <person name="Michod R.E."/>
            <person name="Nozaki H."/>
            <person name="Olson B.J."/>
        </authorList>
    </citation>
    <scope>NUCLEOTIDE SEQUENCE [LARGE SCALE GENOMIC DNA]</scope>
    <source>
        <strain evidence="2">NIES-2863</strain>
    </source>
</reference>
<sequence length="105" mass="11393">MRIRARPEAGLLRPAYCLAVCPADSSWAGQAAGRRPGKAFGAPVLHWGSWPAPNQTYYEGPTPAMLHRLAPSVFKSGVIGRSSSTIWTEIMEAWVWDGAAEGRKV</sequence>
<comment type="caution">
    <text evidence="1">The sequence shown here is derived from an EMBL/GenBank/DDBJ whole genome shotgun (WGS) entry which is preliminary data.</text>
</comment>